<protein>
    <submittedName>
        <fullName evidence="3">Chaperone DnaJ-domain superfamily protein</fullName>
    </submittedName>
</protein>
<dbReference type="InterPro" id="IPR036869">
    <property type="entry name" value="J_dom_sf"/>
</dbReference>
<dbReference type="InterPro" id="IPR018253">
    <property type="entry name" value="DnaJ_domain_CS"/>
</dbReference>
<dbReference type="Pfam" id="PF00226">
    <property type="entry name" value="DnaJ"/>
    <property type="match status" value="1"/>
</dbReference>
<dbReference type="CDD" id="cd06257">
    <property type="entry name" value="DnaJ"/>
    <property type="match status" value="1"/>
</dbReference>
<dbReference type="PROSITE" id="PS50076">
    <property type="entry name" value="DNAJ_2"/>
    <property type="match status" value="1"/>
</dbReference>
<dbReference type="SMART" id="SM00271">
    <property type="entry name" value="DnaJ"/>
    <property type="match status" value="1"/>
</dbReference>
<dbReference type="OrthoDB" id="10250354at2759"/>
<dbReference type="SUPFAM" id="SSF46565">
    <property type="entry name" value="Chaperone J-domain"/>
    <property type="match status" value="1"/>
</dbReference>
<feature type="compositionally biased region" description="Low complexity" evidence="1">
    <location>
        <begin position="267"/>
        <end position="285"/>
    </location>
</feature>
<evidence type="ECO:0000313" key="3">
    <source>
        <dbReference type="EMBL" id="CAA0830868.1"/>
    </source>
</evidence>
<keyword evidence="4" id="KW-1185">Reference proteome</keyword>
<feature type="domain" description="J" evidence="2">
    <location>
        <begin position="66"/>
        <end position="130"/>
    </location>
</feature>
<dbReference type="PROSITE" id="PS00636">
    <property type="entry name" value="DNAJ_1"/>
    <property type="match status" value="1"/>
</dbReference>
<name>A0A9N7NHN3_STRHE</name>
<evidence type="ECO:0000256" key="1">
    <source>
        <dbReference type="SAM" id="MobiDB-lite"/>
    </source>
</evidence>
<reference evidence="3" key="1">
    <citation type="submission" date="2019-12" db="EMBL/GenBank/DDBJ databases">
        <authorList>
            <person name="Scholes J."/>
        </authorList>
    </citation>
    <scope>NUCLEOTIDE SEQUENCE</scope>
</reference>
<accession>A0A9N7NHN3</accession>
<dbReference type="PANTHER" id="PTHR44137">
    <property type="entry name" value="BNAC03G44070D PROTEIN"/>
    <property type="match status" value="1"/>
</dbReference>
<gene>
    <name evidence="3" type="ORF">SHERM_26253</name>
</gene>
<dbReference type="PRINTS" id="PR00625">
    <property type="entry name" value="JDOMAIN"/>
</dbReference>
<sequence length="285" mass="31466">MDCNKDEAVRAKTIAEEKFKQKDYAGSKKFALKAQTLYPQLDGISQMLATLDVYLSAERRINTLVDWYGVLDVDPTTDDETIKKKYRKLALLLHPDKNPLAGADGAFKLISEAWSLLSDKAKRLAYNRQIAGFKGSHPKPPSGGPSAGGPRTASRQAQNGGPLAPSSECPSSKLGKREPPAPKMPKKRSKTVAAKPVPAPSPIPKVESFWTICHECKVKYEYHVMYRNCTLHCMDCKKLFVAHQIPRPAELSRIRKPSHRPPAQQLNSSNNCSSDNNLASQSVIS</sequence>
<comment type="caution">
    <text evidence="3">The sequence shown here is derived from an EMBL/GenBank/DDBJ whole genome shotgun (WGS) entry which is preliminary data.</text>
</comment>
<organism evidence="3 4">
    <name type="scientific">Striga hermonthica</name>
    <name type="common">Purple witchweed</name>
    <name type="synonym">Buchnera hermonthica</name>
    <dbReference type="NCBI Taxonomy" id="68872"/>
    <lineage>
        <taxon>Eukaryota</taxon>
        <taxon>Viridiplantae</taxon>
        <taxon>Streptophyta</taxon>
        <taxon>Embryophyta</taxon>
        <taxon>Tracheophyta</taxon>
        <taxon>Spermatophyta</taxon>
        <taxon>Magnoliopsida</taxon>
        <taxon>eudicotyledons</taxon>
        <taxon>Gunneridae</taxon>
        <taxon>Pentapetalae</taxon>
        <taxon>asterids</taxon>
        <taxon>lamiids</taxon>
        <taxon>Lamiales</taxon>
        <taxon>Orobanchaceae</taxon>
        <taxon>Buchnereae</taxon>
        <taxon>Striga</taxon>
    </lineage>
</organism>
<evidence type="ECO:0000313" key="4">
    <source>
        <dbReference type="Proteomes" id="UP001153555"/>
    </source>
</evidence>
<evidence type="ECO:0000259" key="2">
    <source>
        <dbReference type="PROSITE" id="PS50076"/>
    </source>
</evidence>
<proteinExistence type="predicted"/>
<feature type="region of interest" description="Disordered" evidence="1">
    <location>
        <begin position="131"/>
        <end position="198"/>
    </location>
</feature>
<dbReference type="Proteomes" id="UP001153555">
    <property type="component" value="Unassembled WGS sequence"/>
</dbReference>
<dbReference type="PANTHER" id="PTHR44137:SF32">
    <property type="entry name" value="DNAJ HEAT SHOCK AMINO-TERMINAL DOMAIN PROTEIN"/>
    <property type="match status" value="1"/>
</dbReference>
<feature type="region of interest" description="Disordered" evidence="1">
    <location>
        <begin position="251"/>
        <end position="285"/>
    </location>
</feature>
<dbReference type="EMBL" id="CACSLK010027831">
    <property type="protein sequence ID" value="CAA0830868.1"/>
    <property type="molecule type" value="Genomic_DNA"/>
</dbReference>
<dbReference type="Pfam" id="PF23551">
    <property type="entry name" value="Zn_ribbon_20"/>
    <property type="match status" value="1"/>
</dbReference>
<dbReference type="InterPro" id="IPR056988">
    <property type="entry name" value="Zn_ribbon_pln"/>
</dbReference>
<dbReference type="Gene3D" id="1.10.287.110">
    <property type="entry name" value="DnaJ domain"/>
    <property type="match status" value="1"/>
</dbReference>
<dbReference type="AlphaFoldDB" id="A0A9N7NHN3"/>
<dbReference type="InterPro" id="IPR001623">
    <property type="entry name" value="DnaJ_domain"/>
</dbReference>